<proteinExistence type="predicted"/>
<evidence type="ECO:0000256" key="1">
    <source>
        <dbReference type="SAM" id="SignalP"/>
    </source>
</evidence>
<protein>
    <recommendedName>
        <fullName evidence="4">Secreted protein</fullName>
    </recommendedName>
</protein>
<feature type="non-terminal residue" evidence="2">
    <location>
        <position position="85"/>
    </location>
</feature>
<evidence type="ECO:0008006" key="4">
    <source>
        <dbReference type="Google" id="ProtNLM"/>
    </source>
</evidence>
<keyword evidence="3" id="KW-1185">Reference proteome</keyword>
<comment type="caution">
    <text evidence="2">The sequence shown here is derived from an EMBL/GenBank/DDBJ whole genome shotgun (WGS) entry which is preliminary data.</text>
</comment>
<feature type="signal peptide" evidence="1">
    <location>
        <begin position="1"/>
        <end position="24"/>
    </location>
</feature>
<feature type="non-terminal residue" evidence="2">
    <location>
        <position position="1"/>
    </location>
</feature>
<keyword evidence="1" id="KW-0732">Signal</keyword>
<sequence length="85" mass="9267">CAAHVVVSLLVHSSPLLLLALSSASLPAMRILLHRVLGDDGAALQVAQIDDDLVELAHLCVRGEDGHRRERAFIHELDEHTCRSI</sequence>
<feature type="chain" id="PRO_5043786679" description="Secreted protein" evidence="1">
    <location>
        <begin position="25"/>
        <end position="85"/>
    </location>
</feature>
<accession>A0AAV5VGT4</accession>
<evidence type="ECO:0000313" key="2">
    <source>
        <dbReference type="EMBL" id="GMT17079.1"/>
    </source>
</evidence>
<dbReference type="AlphaFoldDB" id="A0AAV5VGT4"/>
<dbReference type="Proteomes" id="UP001432322">
    <property type="component" value="Unassembled WGS sequence"/>
</dbReference>
<dbReference type="EMBL" id="BTSY01000003">
    <property type="protein sequence ID" value="GMT17079.1"/>
    <property type="molecule type" value="Genomic_DNA"/>
</dbReference>
<name>A0AAV5VGT4_9BILA</name>
<reference evidence="2" key="1">
    <citation type="submission" date="2023-10" db="EMBL/GenBank/DDBJ databases">
        <title>Genome assembly of Pristionchus species.</title>
        <authorList>
            <person name="Yoshida K."/>
            <person name="Sommer R.J."/>
        </authorList>
    </citation>
    <scope>NUCLEOTIDE SEQUENCE</scope>
    <source>
        <strain evidence="2">RS5133</strain>
    </source>
</reference>
<organism evidence="2 3">
    <name type="scientific">Pristionchus fissidentatus</name>
    <dbReference type="NCBI Taxonomy" id="1538716"/>
    <lineage>
        <taxon>Eukaryota</taxon>
        <taxon>Metazoa</taxon>
        <taxon>Ecdysozoa</taxon>
        <taxon>Nematoda</taxon>
        <taxon>Chromadorea</taxon>
        <taxon>Rhabditida</taxon>
        <taxon>Rhabditina</taxon>
        <taxon>Diplogasteromorpha</taxon>
        <taxon>Diplogasteroidea</taxon>
        <taxon>Neodiplogasteridae</taxon>
        <taxon>Pristionchus</taxon>
    </lineage>
</organism>
<gene>
    <name evidence="2" type="ORF">PFISCL1PPCAC_8376</name>
</gene>
<evidence type="ECO:0000313" key="3">
    <source>
        <dbReference type="Proteomes" id="UP001432322"/>
    </source>
</evidence>